<organism evidence="1">
    <name type="scientific">Rhizophora mucronata</name>
    <name type="common">Asiatic mangrove</name>
    <dbReference type="NCBI Taxonomy" id="61149"/>
    <lineage>
        <taxon>Eukaryota</taxon>
        <taxon>Viridiplantae</taxon>
        <taxon>Streptophyta</taxon>
        <taxon>Embryophyta</taxon>
        <taxon>Tracheophyta</taxon>
        <taxon>Spermatophyta</taxon>
        <taxon>Magnoliopsida</taxon>
        <taxon>eudicotyledons</taxon>
        <taxon>Gunneridae</taxon>
        <taxon>Pentapetalae</taxon>
        <taxon>rosids</taxon>
        <taxon>fabids</taxon>
        <taxon>Malpighiales</taxon>
        <taxon>Rhizophoraceae</taxon>
        <taxon>Rhizophora</taxon>
    </lineage>
</organism>
<evidence type="ECO:0000313" key="1">
    <source>
        <dbReference type="EMBL" id="MBX44238.1"/>
    </source>
</evidence>
<dbReference type="AlphaFoldDB" id="A0A2P2NNZ3"/>
<reference evidence="1" key="1">
    <citation type="submission" date="2018-02" db="EMBL/GenBank/DDBJ databases">
        <title>Rhizophora mucronata_Transcriptome.</title>
        <authorList>
            <person name="Meera S.P."/>
            <person name="Sreeshan A."/>
            <person name="Augustine A."/>
        </authorList>
    </citation>
    <scope>NUCLEOTIDE SEQUENCE</scope>
    <source>
        <tissue evidence="1">Leaf</tissue>
    </source>
</reference>
<protein>
    <submittedName>
        <fullName evidence="1">Linolenate hydroperoxide lyaseic</fullName>
    </submittedName>
</protein>
<proteinExistence type="predicted"/>
<keyword evidence="1" id="KW-0456">Lyase</keyword>
<name>A0A2P2NNZ3_RHIMU</name>
<accession>A0A2P2NNZ3</accession>
<sequence length="26" mass="3177">MDAFSLFPHFCWKCGFYNRFSKLLAF</sequence>
<dbReference type="GO" id="GO:0016829">
    <property type="term" value="F:lyase activity"/>
    <property type="evidence" value="ECO:0007669"/>
    <property type="project" value="UniProtKB-KW"/>
</dbReference>
<dbReference type="EMBL" id="GGEC01063754">
    <property type="protein sequence ID" value="MBX44238.1"/>
    <property type="molecule type" value="Transcribed_RNA"/>
</dbReference>